<keyword evidence="3" id="KW-1185">Reference proteome</keyword>
<dbReference type="InterPro" id="IPR036047">
    <property type="entry name" value="F-box-like_dom_sf"/>
</dbReference>
<dbReference type="PROSITE" id="PS50181">
    <property type="entry name" value="FBOX"/>
    <property type="match status" value="1"/>
</dbReference>
<dbReference type="Pfam" id="PF23622">
    <property type="entry name" value="LRR_At1g61320_AtMIF1"/>
    <property type="match status" value="1"/>
</dbReference>
<dbReference type="Pfam" id="PF00646">
    <property type="entry name" value="F-box"/>
    <property type="match status" value="1"/>
</dbReference>
<reference evidence="2 3" key="1">
    <citation type="submission" date="2024-04" db="EMBL/GenBank/DDBJ databases">
        <title>Genome assembly C_amara_ONT_v2.</title>
        <authorList>
            <person name="Yant L."/>
            <person name="Moore C."/>
            <person name="Slenker M."/>
        </authorList>
    </citation>
    <scope>NUCLEOTIDE SEQUENCE [LARGE SCALE GENOMIC DNA]</scope>
    <source>
        <tissue evidence="2">Leaf</tissue>
    </source>
</reference>
<dbReference type="Gene3D" id="1.20.1280.50">
    <property type="match status" value="1"/>
</dbReference>
<dbReference type="SUPFAM" id="SSF81383">
    <property type="entry name" value="F-box domain"/>
    <property type="match status" value="1"/>
</dbReference>
<dbReference type="PANTHER" id="PTHR32153">
    <property type="entry name" value="OJ000223_09.16 PROTEIN"/>
    <property type="match status" value="1"/>
</dbReference>
<dbReference type="SMART" id="SM00256">
    <property type="entry name" value="FBOX"/>
    <property type="match status" value="1"/>
</dbReference>
<dbReference type="InterPro" id="IPR001810">
    <property type="entry name" value="F-box_dom"/>
</dbReference>
<proteinExistence type="predicted"/>
<dbReference type="AlphaFoldDB" id="A0ABD0ZZR5"/>
<dbReference type="InterPro" id="IPR044997">
    <property type="entry name" value="F-box_plant"/>
</dbReference>
<evidence type="ECO:0000259" key="1">
    <source>
        <dbReference type="PROSITE" id="PS50181"/>
    </source>
</evidence>
<dbReference type="CDD" id="cd22160">
    <property type="entry name" value="F-box_AtFBL13-like"/>
    <property type="match status" value="1"/>
</dbReference>
<organism evidence="2 3">
    <name type="scientific">Cardamine amara subsp. amara</name>
    <dbReference type="NCBI Taxonomy" id="228776"/>
    <lineage>
        <taxon>Eukaryota</taxon>
        <taxon>Viridiplantae</taxon>
        <taxon>Streptophyta</taxon>
        <taxon>Embryophyta</taxon>
        <taxon>Tracheophyta</taxon>
        <taxon>Spermatophyta</taxon>
        <taxon>Magnoliopsida</taxon>
        <taxon>eudicotyledons</taxon>
        <taxon>Gunneridae</taxon>
        <taxon>Pentapetalae</taxon>
        <taxon>rosids</taxon>
        <taxon>malvids</taxon>
        <taxon>Brassicales</taxon>
        <taxon>Brassicaceae</taxon>
        <taxon>Cardamineae</taxon>
        <taxon>Cardamine</taxon>
    </lineage>
</organism>
<dbReference type="SUPFAM" id="SSF52047">
    <property type="entry name" value="RNI-like"/>
    <property type="match status" value="1"/>
</dbReference>
<evidence type="ECO:0000313" key="2">
    <source>
        <dbReference type="EMBL" id="KAL1200111.1"/>
    </source>
</evidence>
<comment type="caution">
    <text evidence="2">The sequence shown here is derived from an EMBL/GenBank/DDBJ whole genome shotgun (WGS) entry which is preliminary data.</text>
</comment>
<accession>A0ABD0ZZR5</accession>
<gene>
    <name evidence="2" type="ORF">V5N11_032133</name>
</gene>
<feature type="domain" description="F-box" evidence="1">
    <location>
        <begin position="34"/>
        <end position="82"/>
    </location>
</feature>
<protein>
    <submittedName>
        <fullName evidence="2">F-box/LRR-repeat protein</fullName>
    </submittedName>
</protein>
<dbReference type="InterPro" id="IPR053781">
    <property type="entry name" value="F-box_AtFBL13-like"/>
</dbReference>
<dbReference type="InterPro" id="IPR032675">
    <property type="entry name" value="LRR_dom_sf"/>
</dbReference>
<dbReference type="Proteomes" id="UP001558713">
    <property type="component" value="Unassembled WGS sequence"/>
</dbReference>
<dbReference type="EMBL" id="JBANAX010000632">
    <property type="protein sequence ID" value="KAL1200111.1"/>
    <property type="molecule type" value="Genomic_DNA"/>
</dbReference>
<dbReference type="Gene3D" id="3.80.10.10">
    <property type="entry name" value="Ribonuclease Inhibitor"/>
    <property type="match status" value="1"/>
</dbReference>
<dbReference type="InterPro" id="IPR055357">
    <property type="entry name" value="LRR_At1g61320_AtMIF1"/>
</dbReference>
<sequence length="467" mass="53081">MAMEHATTFAIQNPSHRFGRPLKIKRASDSIDSVDLISDLPEEILHHIFSFIPTKFAIRTSVLSKRWRNVWSETPHVSFECLSVSPKSINKTLVNYSASKITSFHLCTRLASKAHHVNSWIEFAMSHNVDKLSLEFRGLTKDYSFPDLFYSSSSLKQLIVDFGLSNKMIPKCTVSWTSLKNLSLNCCKLSDESFLNILSGCPILESLRLQFSDSVTYLDLSKLLRLRRLEIDRSPWFGEPMEIVAPHIHYLGLRNSEAQCTLVDVSSLTEAYVDFSYMLPRTSYNVIVPLKTDLLLAMVQTMLAKFQNVEKLTLGVNFLRILSLSWIPNFPLPELKVKNLTLETMILRSVVPGIAKLLQNSPGLKKVTVYTVQKSSTVLDKFDNSYLDLQDMNPDQCWKLKDVVFPTSWESEVVKPELMASFMELLLANAGTLETLVIRLGSTYTNRSRLEQLLHIALTLSHHTIKS</sequence>
<evidence type="ECO:0000313" key="3">
    <source>
        <dbReference type="Proteomes" id="UP001558713"/>
    </source>
</evidence>
<name>A0ABD0ZZR5_CARAN</name>